<accession>A0A6J4HS20</accession>
<dbReference type="Pfam" id="PF13349">
    <property type="entry name" value="DUF4097"/>
    <property type="match status" value="1"/>
</dbReference>
<dbReference type="EMBL" id="CADCTF010000063">
    <property type="protein sequence ID" value="CAA9232240.1"/>
    <property type="molecule type" value="Genomic_DNA"/>
</dbReference>
<feature type="region of interest" description="Disordered" evidence="1">
    <location>
        <begin position="230"/>
        <end position="258"/>
    </location>
</feature>
<sequence length="258" mass="27178">MTSAAVRRVWTIGGSLFAVPLLIISTAQIAGTLARGRTAEVTTFAAAEIRLLDVRNRSGSVEVVGREVAEVTVSADMSHGFQRSRHRASVEDGVLTVRTSCPIFSADCSVRYRIVVPASMAVTARAHNGRLTVADVTGNVRVGGDNGAIELARLSGALHASTNNGRVRGTSLSSEDVTAESDNGDVELEFAQPPRQVSASTHNGTVDVVLPETSHTYRVDLATHNGRTETAVRTDPASARSIVGRSDNGSLSVRYPTG</sequence>
<name>A0A6J4HS20_9ACTN</name>
<feature type="domain" description="DUF4097" evidence="2">
    <location>
        <begin position="122"/>
        <end position="250"/>
    </location>
</feature>
<evidence type="ECO:0000259" key="2">
    <source>
        <dbReference type="Pfam" id="PF13349"/>
    </source>
</evidence>
<evidence type="ECO:0000256" key="1">
    <source>
        <dbReference type="SAM" id="MobiDB-lite"/>
    </source>
</evidence>
<protein>
    <recommendedName>
        <fullName evidence="2">DUF4097 domain-containing protein</fullName>
    </recommendedName>
</protein>
<reference evidence="3" key="1">
    <citation type="submission" date="2020-02" db="EMBL/GenBank/DDBJ databases">
        <authorList>
            <person name="Meier V. D."/>
        </authorList>
    </citation>
    <scope>NUCLEOTIDE SEQUENCE</scope>
    <source>
        <strain evidence="3">AVDCRST_MAG50</strain>
    </source>
</reference>
<organism evidence="3">
    <name type="scientific">uncultured Acidimicrobiales bacterium</name>
    <dbReference type="NCBI Taxonomy" id="310071"/>
    <lineage>
        <taxon>Bacteria</taxon>
        <taxon>Bacillati</taxon>
        <taxon>Actinomycetota</taxon>
        <taxon>Acidimicrobiia</taxon>
        <taxon>Acidimicrobiales</taxon>
        <taxon>environmental samples</taxon>
    </lineage>
</organism>
<dbReference type="AlphaFoldDB" id="A0A6J4HS20"/>
<gene>
    <name evidence="3" type="ORF">AVDCRST_MAG50-1240</name>
</gene>
<proteinExistence type="predicted"/>
<evidence type="ECO:0000313" key="3">
    <source>
        <dbReference type="EMBL" id="CAA9232240.1"/>
    </source>
</evidence>
<dbReference type="InterPro" id="IPR025164">
    <property type="entry name" value="Toastrack_DUF4097"/>
</dbReference>